<dbReference type="Proteomes" id="UP001168167">
    <property type="component" value="Unassembled WGS sequence"/>
</dbReference>
<keyword evidence="1" id="KW-0472">Membrane</keyword>
<keyword evidence="1" id="KW-1133">Transmembrane helix</keyword>
<organism evidence="2 3">
    <name type="scientific">Candidatus Doriopsillibacter californiensis</name>
    <dbReference type="NCBI Taxonomy" id="2970740"/>
    <lineage>
        <taxon>Bacteria</taxon>
        <taxon>Pseudomonadati</taxon>
        <taxon>Pseudomonadota</taxon>
        <taxon>Gammaproteobacteria</taxon>
        <taxon>Candidatus Tethybacterales</taxon>
        <taxon>Candidatus Persebacteraceae</taxon>
        <taxon>Candidatus Doriopsillibacter</taxon>
    </lineage>
</organism>
<comment type="caution">
    <text evidence="2">The sequence shown here is derived from an EMBL/GenBank/DDBJ whole genome shotgun (WGS) entry which is preliminary data.</text>
</comment>
<sequence length="61" mass="6891">MTTLRWTMLAFLNIIIAAIISVQTAINNKIAGSRYLLAALPFLSLTAGFCVDWFCRWQRGK</sequence>
<name>A0ABT7QL02_9GAMM</name>
<evidence type="ECO:0008006" key="4">
    <source>
        <dbReference type="Google" id="ProtNLM"/>
    </source>
</evidence>
<accession>A0ABT7QL02</accession>
<proteinExistence type="predicted"/>
<evidence type="ECO:0000256" key="1">
    <source>
        <dbReference type="SAM" id="Phobius"/>
    </source>
</evidence>
<evidence type="ECO:0000313" key="2">
    <source>
        <dbReference type="EMBL" id="MDM5147365.1"/>
    </source>
</evidence>
<reference evidence="2" key="2">
    <citation type="journal article" date="2023" name="Microbiome">
        <title>Synthase-selected sorting approach identifies a beta-lactone synthase in a nudibranch symbiotic bacterium.</title>
        <authorList>
            <person name="Dzunkova M."/>
            <person name="La Clair J.J."/>
            <person name="Tyml T."/>
            <person name="Doud D."/>
            <person name="Schulz F."/>
            <person name="Piquer-Esteban S."/>
            <person name="Porcel Sanchis D."/>
            <person name="Osborn A."/>
            <person name="Robinson D."/>
            <person name="Louie K.B."/>
            <person name="Bowen B.P."/>
            <person name="Bowers R.M."/>
            <person name="Lee J."/>
            <person name="Arnau V."/>
            <person name="Diaz-Villanueva W."/>
            <person name="Stepanauskas R."/>
            <person name="Gosliner T."/>
            <person name="Date S.V."/>
            <person name="Northen T.R."/>
            <person name="Cheng J.F."/>
            <person name="Burkart M.D."/>
            <person name="Woyke T."/>
        </authorList>
    </citation>
    <scope>NUCLEOTIDE SEQUENCE</scope>
    <source>
        <strain evidence="2">Df01</strain>
    </source>
</reference>
<dbReference type="EMBL" id="JANQAO010000002">
    <property type="protein sequence ID" value="MDM5147365.1"/>
    <property type="molecule type" value="Genomic_DNA"/>
</dbReference>
<evidence type="ECO:0000313" key="3">
    <source>
        <dbReference type="Proteomes" id="UP001168167"/>
    </source>
</evidence>
<reference evidence="2" key="1">
    <citation type="submission" date="2022-08" db="EMBL/GenBank/DDBJ databases">
        <authorList>
            <person name="Dzunkova M."/>
            <person name="La Clair J."/>
            <person name="Tyml T."/>
            <person name="Doud D."/>
            <person name="Schulz F."/>
            <person name="Piquer S."/>
            <person name="Porcel Sanchis D."/>
            <person name="Osborn A."/>
            <person name="Robinson D."/>
            <person name="Louie K.B."/>
            <person name="Bowen B.P."/>
            <person name="Bowers R."/>
            <person name="Lee J."/>
            <person name="Arnau Llombart V."/>
            <person name="Diaz Villanueva W."/>
            <person name="Gosliner T."/>
            <person name="Northen T."/>
            <person name="Cheng J.-F."/>
            <person name="Burkart M.D."/>
            <person name="Woyke T."/>
        </authorList>
    </citation>
    <scope>NUCLEOTIDE SEQUENCE</scope>
    <source>
        <strain evidence="2">Df01</strain>
    </source>
</reference>
<keyword evidence="1" id="KW-0812">Transmembrane</keyword>
<feature type="transmembrane region" description="Helical" evidence="1">
    <location>
        <begin position="34"/>
        <end position="55"/>
    </location>
</feature>
<protein>
    <recommendedName>
        <fullName evidence="4">Secreted protein</fullName>
    </recommendedName>
</protein>
<keyword evidence="3" id="KW-1185">Reference proteome</keyword>
<gene>
    <name evidence="2" type="ORF">NQX30_03125</name>
</gene>